<organism evidence="2 3">
    <name type="scientific">Dryococelus australis</name>
    <dbReference type="NCBI Taxonomy" id="614101"/>
    <lineage>
        <taxon>Eukaryota</taxon>
        <taxon>Metazoa</taxon>
        <taxon>Ecdysozoa</taxon>
        <taxon>Arthropoda</taxon>
        <taxon>Hexapoda</taxon>
        <taxon>Insecta</taxon>
        <taxon>Pterygota</taxon>
        <taxon>Neoptera</taxon>
        <taxon>Polyneoptera</taxon>
        <taxon>Phasmatodea</taxon>
        <taxon>Verophasmatodea</taxon>
        <taxon>Anareolatae</taxon>
        <taxon>Phasmatidae</taxon>
        <taxon>Eurycanthinae</taxon>
        <taxon>Dryococelus</taxon>
    </lineage>
</organism>
<evidence type="ECO:0000313" key="3">
    <source>
        <dbReference type="Proteomes" id="UP001159363"/>
    </source>
</evidence>
<accession>A0ABQ9G5F8</accession>
<feature type="compositionally biased region" description="Basic and acidic residues" evidence="1">
    <location>
        <begin position="512"/>
        <end position="524"/>
    </location>
</feature>
<comment type="caution">
    <text evidence="2">The sequence shown here is derived from an EMBL/GenBank/DDBJ whole genome shotgun (WGS) entry which is preliminary data.</text>
</comment>
<keyword evidence="3" id="KW-1185">Reference proteome</keyword>
<protein>
    <submittedName>
        <fullName evidence="2">Uncharacterized protein</fullName>
    </submittedName>
</protein>
<feature type="compositionally biased region" description="Polar residues" evidence="1">
    <location>
        <begin position="495"/>
        <end position="504"/>
    </location>
</feature>
<gene>
    <name evidence="2" type="ORF">PR048_031501</name>
</gene>
<reference evidence="2 3" key="1">
    <citation type="submission" date="2023-02" db="EMBL/GenBank/DDBJ databases">
        <title>LHISI_Scaffold_Assembly.</title>
        <authorList>
            <person name="Stuart O.P."/>
            <person name="Cleave R."/>
            <person name="Magrath M.J.L."/>
            <person name="Mikheyev A.S."/>
        </authorList>
    </citation>
    <scope>NUCLEOTIDE SEQUENCE [LARGE SCALE GENOMIC DNA]</scope>
    <source>
        <strain evidence="2">Daus_M_001</strain>
        <tissue evidence="2">Leg muscle</tissue>
    </source>
</reference>
<evidence type="ECO:0000313" key="2">
    <source>
        <dbReference type="EMBL" id="KAJ8867698.1"/>
    </source>
</evidence>
<proteinExistence type="predicted"/>
<evidence type="ECO:0000256" key="1">
    <source>
        <dbReference type="SAM" id="MobiDB-lite"/>
    </source>
</evidence>
<feature type="compositionally biased region" description="Polar residues" evidence="1">
    <location>
        <begin position="479"/>
        <end position="488"/>
    </location>
</feature>
<sequence>MGLQNNAMSAFSTFLKVPVYLEPVYLEPGYLESINPCSSQGRINGMEMKMRDRREGMFIDVYMATITSSIVRGANGKINDLTPKVPSRLDNVNRATTLHDVKKCKKRHSYDVKKCKERHSYDVKKCKERHSYDVKKCKERHSCVPRTDQNTDEGRVFYPGRGHRKFTVIIQAGWTAGLACYRRGQVPPGIASRRGQITSASFGRPREAKSRAATLGDHGDVVVRLLASLLGEPGSIPGGLLPGFSHVGIVPDDAAVVGGFPRGPPVSPAPALRRCSILTSFLPRRLSRPRCKEPPKSLHTTSIIVSVSNKHGCLMRSRRLTEMSAMFPTYKNPVDSARESSPLSPSGRWVVLTTESPKPRNMLSMHGSSRKGHTTHLIPRNCDAASNNNTDNVGQHRELAGPGRHAICYPTQCDENSCDMGRLPLLPTSTEIADGSSAASLQSTVLQPLPIENRIYATGCHYLEPNTAAICSPEKAAHDNSSTPTGGTLSPALDSDTTNSSSEHPVSGVESDSERTRGGGRDRPGLPTATALGEGFFRDRSIRPVERTGRSGSRARTFTDRVTNMSRCSCYVRPPSSSPADHGVANLGDLSLIRLLYNEAALVLSEAEVTCSLYCSAHPIKPERFSGSGKNAQYGTDLTRPGNPGWASG</sequence>
<feature type="region of interest" description="Disordered" evidence="1">
    <location>
        <begin position="626"/>
        <end position="649"/>
    </location>
</feature>
<feature type="region of interest" description="Disordered" evidence="1">
    <location>
        <begin position="474"/>
        <end position="555"/>
    </location>
</feature>
<dbReference type="Proteomes" id="UP001159363">
    <property type="component" value="Chromosome 14"/>
</dbReference>
<dbReference type="EMBL" id="JARBHB010000015">
    <property type="protein sequence ID" value="KAJ8867698.1"/>
    <property type="molecule type" value="Genomic_DNA"/>
</dbReference>
<feature type="compositionally biased region" description="Basic and acidic residues" evidence="1">
    <location>
        <begin position="536"/>
        <end position="549"/>
    </location>
</feature>
<name>A0ABQ9G5F8_9NEOP</name>